<accession>A0A923N481</accession>
<protein>
    <submittedName>
        <fullName evidence="1">Uncharacterized protein</fullName>
    </submittedName>
</protein>
<sequence length="48" mass="5666">MSISQENEHGTPYPIYDFIATSINDFEYNSWLSWRSFYTYNFEGSVSA</sequence>
<dbReference type="AlphaFoldDB" id="A0A923N481"/>
<organism evidence="1 2">
    <name type="scientific">Pontibacter cellulosilyticus</name>
    <dbReference type="NCBI Taxonomy" id="1720253"/>
    <lineage>
        <taxon>Bacteria</taxon>
        <taxon>Pseudomonadati</taxon>
        <taxon>Bacteroidota</taxon>
        <taxon>Cytophagia</taxon>
        <taxon>Cytophagales</taxon>
        <taxon>Hymenobacteraceae</taxon>
        <taxon>Pontibacter</taxon>
    </lineage>
</organism>
<comment type="caution">
    <text evidence="1">The sequence shown here is derived from an EMBL/GenBank/DDBJ whole genome shotgun (WGS) entry which is preliminary data.</text>
</comment>
<proteinExistence type="predicted"/>
<name>A0A923N481_9BACT</name>
<dbReference type="Proteomes" id="UP000603640">
    <property type="component" value="Unassembled WGS sequence"/>
</dbReference>
<reference evidence="1" key="1">
    <citation type="submission" date="2020-08" db="EMBL/GenBank/DDBJ databases">
        <title>Pontibacter sp. SD6 16S ribosomal RNA gene Genome sequencing and assembly.</title>
        <authorList>
            <person name="Kang M."/>
        </authorList>
    </citation>
    <scope>NUCLEOTIDE SEQUENCE</scope>
    <source>
        <strain evidence="1">SD6</strain>
    </source>
</reference>
<gene>
    <name evidence="1" type="ORF">H8S84_01075</name>
</gene>
<dbReference type="EMBL" id="JACRVF010000001">
    <property type="protein sequence ID" value="MBC5991422.1"/>
    <property type="molecule type" value="Genomic_DNA"/>
</dbReference>
<dbReference type="RefSeq" id="WP_187065428.1">
    <property type="nucleotide sequence ID" value="NZ_JACRVF010000001.1"/>
</dbReference>
<keyword evidence="2" id="KW-1185">Reference proteome</keyword>
<evidence type="ECO:0000313" key="2">
    <source>
        <dbReference type="Proteomes" id="UP000603640"/>
    </source>
</evidence>
<evidence type="ECO:0000313" key="1">
    <source>
        <dbReference type="EMBL" id="MBC5991422.1"/>
    </source>
</evidence>